<evidence type="ECO:0000259" key="1">
    <source>
        <dbReference type="Pfam" id="PF03713"/>
    </source>
</evidence>
<dbReference type="PANTHER" id="PTHR36933">
    <property type="entry name" value="SLL0788 PROTEIN"/>
    <property type="match status" value="1"/>
</dbReference>
<dbReference type="InterPro" id="IPR012347">
    <property type="entry name" value="Ferritin-like"/>
</dbReference>
<dbReference type="PROSITE" id="PS51257">
    <property type="entry name" value="PROKAR_LIPOPROTEIN"/>
    <property type="match status" value="1"/>
</dbReference>
<reference evidence="2" key="1">
    <citation type="submission" date="2020-05" db="EMBL/GenBank/DDBJ databases">
        <authorList>
            <person name="Chiriac C."/>
            <person name="Salcher M."/>
            <person name="Ghai R."/>
            <person name="Kavagutti S V."/>
        </authorList>
    </citation>
    <scope>NUCLEOTIDE SEQUENCE</scope>
</reference>
<dbReference type="InterPro" id="IPR005183">
    <property type="entry name" value="DUF305_CopM-like"/>
</dbReference>
<dbReference type="AlphaFoldDB" id="A0A6J6U0V4"/>
<evidence type="ECO:0000313" key="2">
    <source>
        <dbReference type="EMBL" id="CAB4752928.1"/>
    </source>
</evidence>
<accession>A0A6J6U0V4</accession>
<proteinExistence type="predicted"/>
<name>A0A6J6U0V4_9ZZZZ</name>
<sequence>MHARTRFAALALALGAPVLLTACGGDDDTGTAADIPADAGFNQADVDFASQMIPHHAQALVMVDMAEGRDISPETADLMERIEAAQAPEIEQMTGWLEDWDQPVPDLGDMSGMGSGDMSDMDHSDMDMDNMDDMTGMMSAEDMADLEAAQGSAFEQMWLSMMIEHHEGAVEMAEVEVAEGEYDEAVALAEEIIEAQEAEIAEMEALLEG</sequence>
<feature type="domain" description="DUF305" evidence="1">
    <location>
        <begin position="45"/>
        <end position="207"/>
    </location>
</feature>
<protein>
    <submittedName>
        <fullName evidence="2">Unannotated protein</fullName>
    </submittedName>
</protein>
<dbReference type="Pfam" id="PF03713">
    <property type="entry name" value="DUF305"/>
    <property type="match status" value="1"/>
</dbReference>
<organism evidence="2">
    <name type="scientific">freshwater metagenome</name>
    <dbReference type="NCBI Taxonomy" id="449393"/>
    <lineage>
        <taxon>unclassified sequences</taxon>
        <taxon>metagenomes</taxon>
        <taxon>ecological metagenomes</taxon>
    </lineage>
</organism>
<dbReference type="Gene3D" id="1.20.1260.10">
    <property type="match status" value="1"/>
</dbReference>
<dbReference type="EMBL" id="CAEZYQ010000016">
    <property type="protein sequence ID" value="CAB4752928.1"/>
    <property type="molecule type" value="Genomic_DNA"/>
</dbReference>
<dbReference type="PANTHER" id="PTHR36933:SF1">
    <property type="entry name" value="SLL0788 PROTEIN"/>
    <property type="match status" value="1"/>
</dbReference>
<gene>
    <name evidence="2" type="ORF">UFOPK2761_02095</name>
</gene>